<gene>
    <name evidence="4" type="ORF">SPIL2461_LOCUS18178</name>
</gene>
<feature type="region of interest" description="Disordered" evidence="2">
    <location>
        <begin position="206"/>
        <end position="228"/>
    </location>
</feature>
<evidence type="ECO:0000256" key="2">
    <source>
        <dbReference type="SAM" id="MobiDB-lite"/>
    </source>
</evidence>
<dbReference type="Proteomes" id="UP000649617">
    <property type="component" value="Unassembled WGS sequence"/>
</dbReference>
<evidence type="ECO:0000313" key="5">
    <source>
        <dbReference type="Proteomes" id="UP000649617"/>
    </source>
</evidence>
<keyword evidence="5" id="KW-1185">Reference proteome</keyword>
<keyword evidence="3" id="KW-0472">Membrane</keyword>
<comment type="caution">
    <text evidence="4">The sequence shown here is derived from an EMBL/GenBank/DDBJ whole genome shotgun (WGS) entry which is preliminary data.</text>
</comment>
<feature type="coiled-coil region" evidence="1">
    <location>
        <begin position="107"/>
        <end position="168"/>
    </location>
</feature>
<name>A0A812W6X5_SYMPI</name>
<sequence length="228" mass="25349">MIDARERRHFELVMLIAQGGHQCGDLVQAVMDLYQRINKIFDVEGSGNAGSNVRFNSKHVQQELQRLDAVLADLVQTEKSLITISSPENGAKLMQAIQSVNKQLFTCDILENVANALEAHLRLEEQQDEVHKRRSERQAMVWVAEAEMNSLKARAQHAEEQRSTAKRSYMGISRTTSLAIGLVLIVLLNVHCLKVLLLLFKICGSSRKSPGKARKAGAAEVEGVHLEG</sequence>
<keyword evidence="1" id="KW-0175">Coiled coil</keyword>
<dbReference type="OrthoDB" id="445556at2759"/>
<dbReference type="AlphaFoldDB" id="A0A812W6X5"/>
<proteinExistence type="predicted"/>
<dbReference type="EMBL" id="CAJNIZ010043640">
    <property type="protein sequence ID" value="CAE7665142.1"/>
    <property type="molecule type" value="Genomic_DNA"/>
</dbReference>
<accession>A0A812W6X5</accession>
<feature type="transmembrane region" description="Helical" evidence="3">
    <location>
        <begin position="176"/>
        <end position="200"/>
    </location>
</feature>
<keyword evidence="3" id="KW-0812">Transmembrane</keyword>
<reference evidence="4" key="1">
    <citation type="submission" date="2021-02" db="EMBL/GenBank/DDBJ databases">
        <authorList>
            <person name="Dougan E. K."/>
            <person name="Rhodes N."/>
            <person name="Thang M."/>
            <person name="Chan C."/>
        </authorList>
    </citation>
    <scope>NUCLEOTIDE SEQUENCE</scope>
</reference>
<evidence type="ECO:0000256" key="1">
    <source>
        <dbReference type="SAM" id="Coils"/>
    </source>
</evidence>
<evidence type="ECO:0000256" key="3">
    <source>
        <dbReference type="SAM" id="Phobius"/>
    </source>
</evidence>
<keyword evidence="3" id="KW-1133">Transmembrane helix</keyword>
<organism evidence="4 5">
    <name type="scientific">Symbiodinium pilosum</name>
    <name type="common">Dinoflagellate</name>
    <dbReference type="NCBI Taxonomy" id="2952"/>
    <lineage>
        <taxon>Eukaryota</taxon>
        <taxon>Sar</taxon>
        <taxon>Alveolata</taxon>
        <taxon>Dinophyceae</taxon>
        <taxon>Suessiales</taxon>
        <taxon>Symbiodiniaceae</taxon>
        <taxon>Symbiodinium</taxon>
    </lineage>
</organism>
<protein>
    <submittedName>
        <fullName evidence="4">Uncharacterized protein</fullName>
    </submittedName>
</protein>
<evidence type="ECO:0000313" key="4">
    <source>
        <dbReference type="EMBL" id="CAE7665142.1"/>
    </source>
</evidence>